<dbReference type="Proteomes" id="UP000015101">
    <property type="component" value="Unassembled WGS sequence"/>
</dbReference>
<dbReference type="HOGENOM" id="CLU_2226005_0_0_1"/>
<dbReference type="InParanoid" id="T1EN15"/>
<dbReference type="RefSeq" id="XP_009008887.1">
    <property type="nucleotide sequence ID" value="XM_009010639.1"/>
</dbReference>
<evidence type="ECO:0000313" key="2">
    <source>
        <dbReference type="EMBL" id="ESO12167.1"/>
    </source>
</evidence>
<dbReference type="EMBL" id="KB095811">
    <property type="protein sequence ID" value="ESO12167.1"/>
    <property type="molecule type" value="Genomic_DNA"/>
</dbReference>
<dbReference type="EMBL" id="AMQM01000093">
    <property type="status" value="NOT_ANNOTATED_CDS"/>
    <property type="molecule type" value="Genomic_DNA"/>
</dbReference>
<evidence type="ECO:0000313" key="4">
    <source>
        <dbReference type="Proteomes" id="UP000015101"/>
    </source>
</evidence>
<gene>
    <name evidence="3" type="primary">20197965</name>
    <name evidence="2" type="ORF">HELRODRAFT_158630</name>
</gene>
<dbReference type="EnsemblMetazoa" id="HelroT158630">
    <property type="protein sequence ID" value="HelroP158630"/>
    <property type="gene ID" value="HelroG158630"/>
</dbReference>
<dbReference type="PANTHER" id="PTHR10725">
    <property type="entry name" value="THAP DOMAIN-CONTAINING PROTEIN 9"/>
    <property type="match status" value="1"/>
</dbReference>
<dbReference type="KEGG" id="hro:HELRODRAFT_158630"/>
<reference evidence="3" key="3">
    <citation type="submission" date="2015-06" db="UniProtKB">
        <authorList>
            <consortium name="EnsemblMetazoa"/>
        </authorList>
    </citation>
    <scope>IDENTIFICATION</scope>
</reference>
<proteinExistence type="predicted"/>
<dbReference type="CTD" id="20197965"/>
<name>T1EN15_HELRO</name>
<keyword evidence="4" id="KW-1185">Reference proteome</keyword>
<protein>
    <submittedName>
        <fullName evidence="2 3">Uncharacterized protein</fullName>
    </submittedName>
</protein>
<reference evidence="4" key="1">
    <citation type="submission" date="2012-12" db="EMBL/GenBank/DDBJ databases">
        <authorList>
            <person name="Hellsten U."/>
            <person name="Grimwood J."/>
            <person name="Chapman J.A."/>
            <person name="Shapiro H."/>
            <person name="Aerts A."/>
            <person name="Otillar R.P."/>
            <person name="Terry A.Y."/>
            <person name="Boore J.L."/>
            <person name="Simakov O."/>
            <person name="Marletaz F."/>
            <person name="Cho S.-J."/>
            <person name="Edsinger-Gonzales E."/>
            <person name="Havlak P."/>
            <person name="Kuo D.-H."/>
            <person name="Larsson T."/>
            <person name="Lv J."/>
            <person name="Arendt D."/>
            <person name="Savage R."/>
            <person name="Osoegawa K."/>
            <person name="de Jong P."/>
            <person name="Lindberg D.R."/>
            <person name="Seaver E.C."/>
            <person name="Weisblat D.A."/>
            <person name="Putnam N.H."/>
            <person name="Grigoriev I.V."/>
            <person name="Rokhsar D.S."/>
        </authorList>
    </citation>
    <scope>NUCLEOTIDE SEQUENCE</scope>
</reference>
<evidence type="ECO:0000256" key="1">
    <source>
        <dbReference type="SAM" id="MobiDB-lite"/>
    </source>
</evidence>
<reference evidence="2 4" key="2">
    <citation type="journal article" date="2013" name="Nature">
        <title>Insights into bilaterian evolution from three spiralian genomes.</title>
        <authorList>
            <person name="Simakov O."/>
            <person name="Marletaz F."/>
            <person name="Cho S.J."/>
            <person name="Edsinger-Gonzales E."/>
            <person name="Havlak P."/>
            <person name="Hellsten U."/>
            <person name="Kuo D.H."/>
            <person name="Larsson T."/>
            <person name="Lv J."/>
            <person name="Arendt D."/>
            <person name="Savage R."/>
            <person name="Osoegawa K."/>
            <person name="de Jong P."/>
            <person name="Grimwood J."/>
            <person name="Chapman J.A."/>
            <person name="Shapiro H."/>
            <person name="Aerts A."/>
            <person name="Otillar R.P."/>
            <person name="Terry A.Y."/>
            <person name="Boore J.L."/>
            <person name="Grigoriev I.V."/>
            <person name="Lindberg D.R."/>
            <person name="Seaver E.C."/>
            <person name="Weisblat D.A."/>
            <person name="Putnam N.H."/>
            <person name="Rokhsar D.S."/>
        </authorList>
    </citation>
    <scope>NUCLEOTIDE SEQUENCE</scope>
</reference>
<feature type="compositionally biased region" description="Basic and acidic residues" evidence="1">
    <location>
        <begin position="69"/>
        <end position="91"/>
    </location>
</feature>
<dbReference type="OrthoDB" id="6223661at2759"/>
<sequence length="106" mass="12518">MVQKIYNNYSALVKSYTLVKMFSKQDSEFVDILVDKRSSMNFENRWVLRSALNFASDEKVVREIGREFQREGPEKAKAASAREQDMEIYEKRKGHQQLDEQQSYLS</sequence>
<accession>T1EN15</accession>
<evidence type="ECO:0000313" key="3">
    <source>
        <dbReference type="EnsemblMetazoa" id="HelroP158630"/>
    </source>
</evidence>
<dbReference type="PANTHER" id="PTHR10725:SF74">
    <property type="entry name" value="ERAP1-LIKE C-TERMINAL DOMAIN-CONTAINING PROTEIN"/>
    <property type="match status" value="1"/>
</dbReference>
<dbReference type="AlphaFoldDB" id="T1EN15"/>
<dbReference type="GeneID" id="20197965"/>
<organism evidence="3 4">
    <name type="scientific">Helobdella robusta</name>
    <name type="common">Californian leech</name>
    <dbReference type="NCBI Taxonomy" id="6412"/>
    <lineage>
        <taxon>Eukaryota</taxon>
        <taxon>Metazoa</taxon>
        <taxon>Spiralia</taxon>
        <taxon>Lophotrochozoa</taxon>
        <taxon>Annelida</taxon>
        <taxon>Clitellata</taxon>
        <taxon>Hirudinea</taxon>
        <taxon>Rhynchobdellida</taxon>
        <taxon>Glossiphoniidae</taxon>
        <taxon>Helobdella</taxon>
    </lineage>
</organism>
<feature type="region of interest" description="Disordered" evidence="1">
    <location>
        <begin position="69"/>
        <end position="106"/>
    </location>
</feature>